<keyword evidence="2" id="KW-1185">Reference proteome</keyword>
<dbReference type="Proteomes" id="UP001165064">
    <property type="component" value="Unassembled WGS sequence"/>
</dbReference>
<evidence type="ECO:0000313" key="1">
    <source>
        <dbReference type="EMBL" id="GME77058.1"/>
    </source>
</evidence>
<comment type="caution">
    <text evidence="1">The sequence shown here is derived from an EMBL/GenBank/DDBJ whole genome shotgun (WGS) entry which is preliminary data.</text>
</comment>
<gene>
    <name evidence="1" type="ORF">Amon02_000287400</name>
</gene>
<sequence length="426" mass="49894">MIKTIFSSSKGYYLCNPRRDSPHPPKTLEFPLITNGFDQLHWIDDEDYKDEKKLDDDYDDYDDDEEDYSYDYKTNDINEEELRQEEAYYKSAYILNNICKDALAAQDPKLVKQQMLEEGDDESNDEDYTPKGKKKTKRSKQTPKQQRKEARLQKRKNKSDKKKNQGKQQDFDVLHLTSDIREKMDLLKKLYKEASKSDFDRVLKFYDITVYREDLFNLTDEEWLNDNNLSFIYEYLSRIQIKPTLKARMKYCKDSDLNQIMLLMPTFSFLLAHHPDPQELVDVLPPIKDSSFVFLPVNDNDDLELAEGGSHWSLILCCPKDRKCFIYDSMYLANDQESHTLVTKLEMFYGFQFEIITDKYTPQQINGSDCGILVLCLTALLLSRILNVDNNTYIDLSMKNVSVSALDARLFILGTIVNMMKDNGSL</sequence>
<reference evidence="1" key="1">
    <citation type="submission" date="2023-04" db="EMBL/GenBank/DDBJ databases">
        <title>Ambrosiozyma monospora NBRC 10751.</title>
        <authorList>
            <person name="Ichikawa N."/>
            <person name="Sato H."/>
            <person name="Tonouchi N."/>
        </authorList>
    </citation>
    <scope>NUCLEOTIDE SEQUENCE</scope>
    <source>
        <strain evidence="1">NBRC 10751</strain>
    </source>
</reference>
<dbReference type="EMBL" id="BSXS01001722">
    <property type="protein sequence ID" value="GME77058.1"/>
    <property type="molecule type" value="Genomic_DNA"/>
</dbReference>
<protein>
    <submittedName>
        <fullName evidence="1">Unnamed protein product</fullName>
    </submittedName>
</protein>
<proteinExistence type="predicted"/>
<organism evidence="1 2">
    <name type="scientific">Ambrosiozyma monospora</name>
    <name type="common">Yeast</name>
    <name type="synonym">Endomycopsis monosporus</name>
    <dbReference type="NCBI Taxonomy" id="43982"/>
    <lineage>
        <taxon>Eukaryota</taxon>
        <taxon>Fungi</taxon>
        <taxon>Dikarya</taxon>
        <taxon>Ascomycota</taxon>
        <taxon>Saccharomycotina</taxon>
        <taxon>Pichiomycetes</taxon>
        <taxon>Pichiales</taxon>
        <taxon>Pichiaceae</taxon>
        <taxon>Ambrosiozyma</taxon>
    </lineage>
</organism>
<evidence type="ECO:0000313" key="2">
    <source>
        <dbReference type="Proteomes" id="UP001165064"/>
    </source>
</evidence>
<name>A0ACB5SZ48_AMBMO</name>
<accession>A0ACB5SZ48</accession>